<evidence type="ECO:0000313" key="2">
    <source>
        <dbReference type="Proteomes" id="UP001056500"/>
    </source>
</evidence>
<proteinExistence type="predicted"/>
<protein>
    <submittedName>
        <fullName evidence="1">Uncharacterized protein</fullName>
    </submittedName>
</protein>
<name>A0ABY4WGN9_9BACL</name>
<sequence length="55" mass="5803">MFPCGATVKPSSAEQRLAGNRGVTWDDLEALLLLRTPAKRCGADSESSPQGGIRS</sequence>
<organism evidence="1 2">
    <name type="scientific">Brevibacillus ruminantium</name>
    <dbReference type="NCBI Taxonomy" id="2950604"/>
    <lineage>
        <taxon>Bacteria</taxon>
        <taxon>Bacillati</taxon>
        <taxon>Bacillota</taxon>
        <taxon>Bacilli</taxon>
        <taxon>Bacillales</taxon>
        <taxon>Paenibacillaceae</taxon>
        <taxon>Brevibacillus</taxon>
    </lineage>
</organism>
<keyword evidence="2" id="KW-1185">Reference proteome</keyword>
<reference evidence="1" key="1">
    <citation type="submission" date="2022-06" db="EMBL/GenBank/DDBJ databases">
        <title>Genome sequencing of Brevibacillus sp. BB3-R1.</title>
        <authorList>
            <person name="Heo J."/>
            <person name="Lee D."/>
            <person name="Won M."/>
            <person name="Han B.-H."/>
            <person name="Hong S.-B."/>
            <person name="Kwon S.-W."/>
        </authorList>
    </citation>
    <scope>NUCLEOTIDE SEQUENCE</scope>
    <source>
        <strain evidence="1">BB3-R1</strain>
    </source>
</reference>
<gene>
    <name evidence="1" type="ORF">NDK47_02365</name>
</gene>
<dbReference type="RefSeq" id="WP_251873298.1">
    <property type="nucleotide sequence ID" value="NZ_CP098755.1"/>
</dbReference>
<dbReference type="Proteomes" id="UP001056500">
    <property type="component" value="Chromosome"/>
</dbReference>
<evidence type="ECO:0000313" key="1">
    <source>
        <dbReference type="EMBL" id="USG66198.1"/>
    </source>
</evidence>
<accession>A0ABY4WGN9</accession>
<dbReference type="EMBL" id="CP098755">
    <property type="protein sequence ID" value="USG66198.1"/>
    <property type="molecule type" value="Genomic_DNA"/>
</dbReference>